<organism evidence="1 2">
    <name type="scientific">Tetranychus urticae</name>
    <name type="common">Two-spotted spider mite</name>
    <dbReference type="NCBI Taxonomy" id="32264"/>
    <lineage>
        <taxon>Eukaryota</taxon>
        <taxon>Metazoa</taxon>
        <taxon>Ecdysozoa</taxon>
        <taxon>Arthropoda</taxon>
        <taxon>Chelicerata</taxon>
        <taxon>Arachnida</taxon>
        <taxon>Acari</taxon>
        <taxon>Acariformes</taxon>
        <taxon>Trombidiformes</taxon>
        <taxon>Prostigmata</taxon>
        <taxon>Eleutherengona</taxon>
        <taxon>Raphignathae</taxon>
        <taxon>Tetranychoidea</taxon>
        <taxon>Tetranychidae</taxon>
        <taxon>Tetranychus</taxon>
    </lineage>
</organism>
<evidence type="ECO:0000313" key="2">
    <source>
        <dbReference type="Proteomes" id="UP000015104"/>
    </source>
</evidence>
<keyword evidence="2" id="KW-1185">Reference proteome</keyword>
<dbReference type="Proteomes" id="UP000015104">
    <property type="component" value="Unassembled WGS sequence"/>
</dbReference>
<dbReference type="AlphaFoldDB" id="T1L3C5"/>
<dbReference type="HOGENOM" id="CLU_1143852_0_0_1"/>
<evidence type="ECO:0000313" key="1">
    <source>
        <dbReference type="EnsemblMetazoa" id="tetur35g01030.1"/>
    </source>
</evidence>
<protein>
    <submittedName>
        <fullName evidence="1">Uncharacterized protein</fullName>
    </submittedName>
</protein>
<accession>T1L3C5</accession>
<reference evidence="2" key="1">
    <citation type="submission" date="2011-08" db="EMBL/GenBank/DDBJ databases">
        <authorList>
            <person name="Rombauts S."/>
        </authorList>
    </citation>
    <scope>NUCLEOTIDE SEQUENCE</scope>
    <source>
        <strain evidence="2">London</strain>
    </source>
</reference>
<dbReference type="STRING" id="32264.T1L3C5"/>
<proteinExistence type="predicted"/>
<sequence length="243" mass="27966">MQVDEWSYNNNQPTSNYINYNSYNQQYSGYSGLAPSMDPNKTSLYEAAQIVIIKHKRLFPAITRFRAAANYTISINRKRHGKSQKQRRQEFNYKAREGIIMGITFLAAGTSIPDAYASIHVARQHLKYSRWLLSKKDIRETCIHLTFYGRLEVDSLNPSVVIFTKAKHNSSKVVASSSTNTRISSDNSLLAVLLYLLSPRGNHQDIRIDHLYHKSLEIHYYNFISFNLLESFTLFSFPAQRAA</sequence>
<name>T1L3C5_TETUR</name>
<reference evidence="1" key="2">
    <citation type="submission" date="2015-06" db="UniProtKB">
        <authorList>
            <consortium name="EnsemblMetazoa"/>
        </authorList>
    </citation>
    <scope>IDENTIFICATION</scope>
</reference>
<dbReference type="EnsemblMetazoa" id="tetur35g01030.1">
    <property type="protein sequence ID" value="tetur35g01030.1"/>
    <property type="gene ID" value="tetur35g01030"/>
</dbReference>
<dbReference type="EMBL" id="CAEY01001016">
    <property type="status" value="NOT_ANNOTATED_CDS"/>
    <property type="molecule type" value="Genomic_DNA"/>
</dbReference>